<reference evidence="2 3" key="1">
    <citation type="submission" date="2019-05" db="EMBL/GenBank/DDBJ databases">
        <title>Ruegeria sp. nov., isolated from tidal flat.</title>
        <authorList>
            <person name="Kim W."/>
        </authorList>
    </citation>
    <scope>NUCLEOTIDE SEQUENCE [LARGE SCALE GENOMIC DNA]</scope>
    <source>
        <strain evidence="2 3">CAU 1488</strain>
    </source>
</reference>
<dbReference type="Gene3D" id="1.10.10.10">
    <property type="entry name" value="Winged helix-like DNA-binding domain superfamily/Winged helix DNA-binding domain"/>
    <property type="match status" value="1"/>
</dbReference>
<feature type="compositionally biased region" description="Polar residues" evidence="1">
    <location>
        <begin position="275"/>
        <end position="293"/>
    </location>
</feature>
<protein>
    <submittedName>
        <fullName evidence="2">Helix-turn-helix domain-containing protein</fullName>
    </submittedName>
</protein>
<dbReference type="RefSeq" id="WP_138840383.1">
    <property type="nucleotide sequence ID" value="NZ_VCPD01000001.1"/>
</dbReference>
<organism evidence="2 3">
    <name type="scientific">Ruegeria sediminis</name>
    <dbReference type="NCBI Taxonomy" id="2583820"/>
    <lineage>
        <taxon>Bacteria</taxon>
        <taxon>Pseudomonadati</taxon>
        <taxon>Pseudomonadota</taxon>
        <taxon>Alphaproteobacteria</taxon>
        <taxon>Rhodobacterales</taxon>
        <taxon>Roseobacteraceae</taxon>
        <taxon>Ruegeria</taxon>
    </lineage>
</organism>
<proteinExistence type="predicted"/>
<accession>A0ABY2X4K3</accession>
<evidence type="ECO:0000256" key="1">
    <source>
        <dbReference type="SAM" id="MobiDB-lite"/>
    </source>
</evidence>
<evidence type="ECO:0000313" key="2">
    <source>
        <dbReference type="EMBL" id="TMV10326.1"/>
    </source>
</evidence>
<comment type="caution">
    <text evidence="2">The sequence shown here is derived from an EMBL/GenBank/DDBJ whole genome shotgun (WGS) entry which is preliminary data.</text>
</comment>
<dbReference type="EMBL" id="VCPD01000001">
    <property type="protein sequence ID" value="TMV10326.1"/>
    <property type="molecule type" value="Genomic_DNA"/>
</dbReference>
<dbReference type="Pfam" id="PF13730">
    <property type="entry name" value="HTH_36"/>
    <property type="match status" value="1"/>
</dbReference>
<gene>
    <name evidence="2" type="ORF">FGK63_04490</name>
</gene>
<evidence type="ECO:0000313" key="3">
    <source>
        <dbReference type="Proteomes" id="UP001193035"/>
    </source>
</evidence>
<sequence>MKNPSRTPHSQVSYNAIDQDLEITTHLRRPYNLKASRWASTVPGIGANARSILWVLAQFCDEFGVVWHSHRSIAFHAQCSERTARTHLASLKEKGLIRIVGRLSKEKGKTSNAYVLTGWPERTLMPVSGHPKLGRSVNEDKYDRLVRSWQKKNSPKGSAEVTERTNNIEKDPYYTAEKDPLVEIEKTMNLCRQALGPWCTDENREHLGRDLSGFLDLTAMGFSLEAVILPVLREKSTSRQKVPTLKSWAYFLEPMQRRADVLAKNQAAKKKSQDEMTSTPSQDCVTTKGNPSEAQKELKRNIDGILKHASKSCLIKPNWEDE</sequence>
<feature type="region of interest" description="Disordered" evidence="1">
    <location>
        <begin position="269"/>
        <end position="295"/>
    </location>
</feature>
<dbReference type="InterPro" id="IPR036388">
    <property type="entry name" value="WH-like_DNA-bd_sf"/>
</dbReference>
<dbReference type="Proteomes" id="UP001193035">
    <property type="component" value="Unassembled WGS sequence"/>
</dbReference>
<name>A0ABY2X4K3_9RHOB</name>
<keyword evidence="3" id="KW-1185">Reference proteome</keyword>